<keyword evidence="1" id="KW-1133">Transmembrane helix</keyword>
<keyword evidence="1" id="KW-0472">Membrane</keyword>
<reference evidence="3" key="1">
    <citation type="submission" date="2017-09" db="EMBL/GenBank/DDBJ databases">
        <title>Depth-based differentiation of microbial function through sediment-hosted aquifers and enrichment of novel symbionts in the deep terrestrial subsurface.</title>
        <authorList>
            <person name="Probst A.J."/>
            <person name="Ladd B."/>
            <person name="Jarett J.K."/>
            <person name="Geller-Mcgrath D.E."/>
            <person name="Sieber C.M.K."/>
            <person name="Emerson J.B."/>
            <person name="Anantharaman K."/>
            <person name="Thomas B.C."/>
            <person name="Malmstrom R."/>
            <person name="Stieglmeier M."/>
            <person name="Klingl A."/>
            <person name="Woyke T."/>
            <person name="Ryan C.M."/>
            <person name="Banfield J.F."/>
        </authorList>
    </citation>
    <scope>NUCLEOTIDE SEQUENCE [LARGE SCALE GENOMIC DNA]</scope>
</reference>
<feature type="transmembrane region" description="Helical" evidence="1">
    <location>
        <begin position="32"/>
        <end position="50"/>
    </location>
</feature>
<feature type="transmembrane region" description="Helical" evidence="1">
    <location>
        <begin position="199"/>
        <end position="218"/>
    </location>
</feature>
<evidence type="ECO:0000313" key="3">
    <source>
        <dbReference type="Proteomes" id="UP000230154"/>
    </source>
</evidence>
<organism evidence="2 3">
    <name type="scientific">Candidatus Magasanikbacteria bacterium CG10_big_fil_rev_8_21_14_0_10_47_10</name>
    <dbReference type="NCBI Taxonomy" id="1974652"/>
    <lineage>
        <taxon>Bacteria</taxon>
        <taxon>Candidatus Magasanikiibacteriota</taxon>
    </lineage>
</organism>
<accession>A0A2H0TQV6</accession>
<keyword evidence="1" id="KW-0812">Transmembrane</keyword>
<dbReference type="InterPro" id="IPR008875">
    <property type="entry name" value="TraX"/>
</dbReference>
<feature type="transmembrane region" description="Helical" evidence="1">
    <location>
        <begin position="168"/>
        <end position="187"/>
    </location>
</feature>
<feature type="transmembrane region" description="Helical" evidence="1">
    <location>
        <begin position="115"/>
        <end position="148"/>
    </location>
</feature>
<name>A0A2H0TQV6_9BACT</name>
<protein>
    <recommendedName>
        <fullName evidence="4">TraX family protein</fullName>
    </recommendedName>
</protein>
<dbReference type="Pfam" id="PF05857">
    <property type="entry name" value="TraX"/>
    <property type="match status" value="1"/>
</dbReference>
<evidence type="ECO:0000256" key="1">
    <source>
        <dbReference type="SAM" id="Phobius"/>
    </source>
</evidence>
<dbReference type="Proteomes" id="UP000230154">
    <property type="component" value="Unassembled WGS sequence"/>
</dbReference>
<sequence length="223" mass="25441">MSTFELKMVAIVTMIIDHIGLFFFPHIVFLRIIGRISFPLFAFLLANGAIHTKNINAYLKRLLIFACLSQIPFLLANRHISPEFHELNILFTLFLGLLAIKYIKKQKTFSMRSLTVALACLIGALLHVNYGWLGILSIIFFYLCYNHFTQTTLSQGGLLLTYALLNPLRTWSLINVAGLASLIFIFFYNKKEGPRTAYLFYIFYPAQYVVIFAIQVLIGRVGA</sequence>
<comment type="caution">
    <text evidence="2">The sequence shown here is derived from an EMBL/GenBank/DDBJ whole genome shotgun (WGS) entry which is preliminary data.</text>
</comment>
<feature type="transmembrane region" description="Helical" evidence="1">
    <location>
        <begin position="87"/>
        <end position="103"/>
    </location>
</feature>
<evidence type="ECO:0008006" key="4">
    <source>
        <dbReference type="Google" id="ProtNLM"/>
    </source>
</evidence>
<dbReference type="EMBL" id="PFCB01000018">
    <property type="protein sequence ID" value="PIR74519.1"/>
    <property type="molecule type" value="Genomic_DNA"/>
</dbReference>
<evidence type="ECO:0000313" key="2">
    <source>
        <dbReference type="EMBL" id="PIR74519.1"/>
    </source>
</evidence>
<feature type="transmembrane region" description="Helical" evidence="1">
    <location>
        <begin position="62"/>
        <end position="81"/>
    </location>
</feature>
<gene>
    <name evidence="2" type="ORF">COU35_02015</name>
</gene>
<dbReference type="AlphaFoldDB" id="A0A2H0TQV6"/>
<proteinExistence type="predicted"/>